<keyword evidence="1" id="KW-0472">Membrane</keyword>
<dbReference type="KEGG" id="taa:NMY3_03645"/>
<feature type="transmembrane region" description="Helical" evidence="1">
    <location>
        <begin position="104"/>
        <end position="126"/>
    </location>
</feature>
<reference evidence="3" key="1">
    <citation type="submission" date="2015-10" db="EMBL/GenBank/DDBJ databases">
        <title>Niche specialization of a soil ammonia-oxidizing archaeon, Candidatus Nitrosocosmicus oleophilus.</title>
        <authorList>
            <person name="Jung M.-Y."/>
            <person name="Rhee S.-K."/>
        </authorList>
    </citation>
    <scope>NUCLEOTIDE SEQUENCE [LARGE SCALE GENOMIC DNA]</scope>
    <source>
        <strain evidence="3">MY3</strain>
    </source>
</reference>
<evidence type="ECO:0000313" key="2">
    <source>
        <dbReference type="EMBL" id="ALI37827.1"/>
    </source>
</evidence>
<sequence length="145" mass="16100">MVIGYGYKRICNKHHQHKPKKIVKRFRCMSKRMSVTILSVPGLLPMTSVPNIAVTAYAQELLSQTTDPWYQSLDIAHSKVQAALSPGAFGHGVPGLHNMSTNDILVLLGLTALGFMAVYIAVNVLLRYLNEGKVKFATRYNGRMI</sequence>
<dbReference type="Proteomes" id="UP000058925">
    <property type="component" value="Chromosome"/>
</dbReference>
<accession>A0A654M3J7</accession>
<dbReference type="AlphaFoldDB" id="A0A654M3J7"/>
<keyword evidence="1" id="KW-1133">Transmembrane helix</keyword>
<name>A0A654M3J7_9ARCH</name>
<evidence type="ECO:0000313" key="3">
    <source>
        <dbReference type="Proteomes" id="UP000058925"/>
    </source>
</evidence>
<gene>
    <name evidence="2" type="ORF">NMY3_03645</name>
</gene>
<proteinExistence type="predicted"/>
<dbReference type="EMBL" id="CP012850">
    <property type="protein sequence ID" value="ALI37827.1"/>
    <property type="molecule type" value="Genomic_DNA"/>
</dbReference>
<keyword evidence="3" id="KW-1185">Reference proteome</keyword>
<protein>
    <submittedName>
        <fullName evidence="2">Uncharacterized protein</fullName>
    </submittedName>
</protein>
<keyword evidence="1" id="KW-0812">Transmembrane</keyword>
<evidence type="ECO:0000256" key="1">
    <source>
        <dbReference type="SAM" id="Phobius"/>
    </source>
</evidence>
<organism evidence="2 3">
    <name type="scientific">Candidatus Nitrosocosmicus oleophilus</name>
    <dbReference type="NCBI Taxonomy" id="1353260"/>
    <lineage>
        <taxon>Archaea</taxon>
        <taxon>Nitrososphaerota</taxon>
        <taxon>Nitrososphaeria</taxon>
        <taxon>Nitrososphaerales</taxon>
        <taxon>Nitrososphaeraceae</taxon>
        <taxon>Candidatus Nitrosocosmicus</taxon>
    </lineage>
</organism>